<dbReference type="Pfam" id="PF00076">
    <property type="entry name" value="RRM_1"/>
    <property type="match status" value="1"/>
</dbReference>
<evidence type="ECO:0000256" key="3">
    <source>
        <dbReference type="ARBA" id="ARBA00023242"/>
    </source>
</evidence>
<keyword evidence="2 4" id="KW-0694">RNA-binding</keyword>
<dbReference type="InterPro" id="IPR000504">
    <property type="entry name" value="RRM_dom"/>
</dbReference>
<reference evidence="6 7" key="1">
    <citation type="journal article" date="2018" name="Proc. R. Soc. B">
        <title>A non-coding region near Follistatin controls head colour polymorphism in the Gouldian finch.</title>
        <authorList>
            <person name="Toomey M.B."/>
            <person name="Marques C.I."/>
            <person name="Andrade P."/>
            <person name="Araujo P.M."/>
            <person name="Sabatino S."/>
            <person name="Gazda M.A."/>
            <person name="Afonso S."/>
            <person name="Lopes R.J."/>
            <person name="Corbo J.C."/>
            <person name="Carneiro M."/>
        </authorList>
    </citation>
    <scope>NUCLEOTIDE SEQUENCE [LARGE SCALE GENOMIC DNA]</scope>
    <source>
        <strain evidence="6">Red01</strain>
        <tissue evidence="6">Muscle</tissue>
    </source>
</reference>
<evidence type="ECO:0000313" key="6">
    <source>
        <dbReference type="EMBL" id="RLW02468.1"/>
    </source>
</evidence>
<dbReference type="InterPro" id="IPR012677">
    <property type="entry name" value="Nucleotide-bd_a/b_plait_sf"/>
</dbReference>
<comment type="subcellular location">
    <subcellularLocation>
        <location evidence="1">Nucleus</location>
        <location evidence="1">Nucleoplasm</location>
    </subcellularLocation>
</comment>
<keyword evidence="3" id="KW-0539">Nucleus</keyword>
<evidence type="ECO:0000256" key="1">
    <source>
        <dbReference type="ARBA" id="ARBA00004642"/>
    </source>
</evidence>
<comment type="caution">
    <text evidence="6">The sequence shown here is derived from an EMBL/GenBank/DDBJ whole genome shotgun (WGS) entry which is preliminary data.</text>
</comment>
<dbReference type="EMBL" id="QUSF01000018">
    <property type="protein sequence ID" value="RLW02468.1"/>
    <property type="molecule type" value="Genomic_DNA"/>
</dbReference>
<evidence type="ECO:0000259" key="5">
    <source>
        <dbReference type="PROSITE" id="PS50102"/>
    </source>
</evidence>
<dbReference type="PANTHER" id="PTHR13798">
    <property type="entry name" value="RNA BINDING MOTIF RBM PROTEIN -RELATED"/>
    <property type="match status" value="1"/>
</dbReference>
<accession>A0A3L8SJD6</accession>
<organism evidence="6 7">
    <name type="scientific">Chloebia gouldiae</name>
    <name type="common">Gouldian finch</name>
    <name type="synonym">Erythrura gouldiae</name>
    <dbReference type="NCBI Taxonomy" id="44316"/>
    <lineage>
        <taxon>Eukaryota</taxon>
        <taxon>Metazoa</taxon>
        <taxon>Chordata</taxon>
        <taxon>Craniata</taxon>
        <taxon>Vertebrata</taxon>
        <taxon>Euteleostomi</taxon>
        <taxon>Archelosauria</taxon>
        <taxon>Archosauria</taxon>
        <taxon>Dinosauria</taxon>
        <taxon>Saurischia</taxon>
        <taxon>Theropoda</taxon>
        <taxon>Coelurosauria</taxon>
        <taxon>Aves</taxon>
        <taxon>Neognathae</taxon>
        <taxon>Neoaves</taxon>
        <taxon>Telluraves</taxon>
        <taxon>Australaves</taxon>
        <taxon>Passeriformes</taxon>
        <taxon>Passeroidea</taxon>
        <taxon>Passeridae</taxon>
        <taxon>Chloebia</taxon>
    </lineage>
</organism>
<dbReference type="GO" id="GO:0005654">
    <property type="term" value="C:nucleoplasm"/>
    <property type="evidence" value="ECO:0007669"/>
    <property type="project" value="UniProtKB-SubCell"/>
</dbReference>
<dbReference type="GO" id="GO:0003727">
    <property type="term" value="F:single-stranded RNA binding"/>
    <property type="evidence" value="ECO:0007669"/>
    <property type="project" value="TreeGrafter"/>
</dbReference>
<dbReference type="PROSITE" id="PS50102">
    <property type="entry name" value="RRM"/>
    <property type="match status" value="1"/>
</dbReference>
<dbReference type="Gene3D" id="3.30.70.330">
    <property type="match status" value="1"/>
</dbReference>
<dbReference type="SUPFAM" id="SSF54928">
    <property type="entry name" value="RNA-binding domain, RBD"/>
    <property type="match status" value="1"/>
</dbReference>
<sequence length="174" mass="19368">MASLGRSEAAEQTLLVGNLESRVREEILYELFLQVADGCPSTSKCCSNAREEQFDQWHAGPLTKVMICEDKEGKPESFGYVCFKHKVSVPYAKALLDGIHLYGRPITVQYWRGSSHSPELDSCTKDFEHHIDLESPAGRNQELSGNSLFPVTPLPVNNSLLHDDPGFQEVVSLC</sequence>
<dbReference type="OrthoDB" id="407442at2759"/>
<dbReference type="GO" id="GO:0000381">
    <property type="term" value="P:regulation of alternative mRNA splicing, via spliceosome"/>
    <property type="evidence" value="ECO:0007669"/>
    <property type="project" value="TreeGrafter"/>
</dbReference>
<protein>
    <recommendedName>
        <fullName evidence="5">RRM domain-containing protein</fullName>
    </recommendedName>
</protein>
<dbReference type="InterPro" id="IPR052285">
    <property type="entry name" value="NEXT_complex_subunit"/>
</dbReference>
<dbReference type="InterPro" id="IPR035979">
    <property type="entry name" value="RBD_domain_sf"/>
</dbReference>
<gene>
    <name evidence="6" type="ORF">DV515_00007039</name>
</gene>
<proteinExistence type="predicted"/>
<evidence type="ECO:0000256" key="2">
    <source>
        <dbReference type="ARBA" id="ARBA00022884"/>
    </source>
</evidence>
<keyword evidence="7" id="KW-1185">Reference proteome</keyword>
<dbReference type="Proteomes" id="UP000276834">
    <property type="component" value="Unassembled WGS sequence"/>
</dbReference>
<evidence type="ECO:0000256" key="4">
    <source>
        <dbReference type="PROSITE-ProRule" id="PRU00176"/>
    </source>
</evidence>
<feature type="domain" description="RRM" evidence="5">
    <location>
        <begin position="12"/>
        <end position="113"/>
    </location>
</feature>
<name>A0A3L8SJD6_CHLGU</name>
<dbReference type="AlphaFoldDB" id="A0A3L8SJD6"/>
<dbReference type="SMART" id="SM00360">
    <property type="entry name" value="RRM"/>
    <property type="match status" value="1"/>
</dbReference>
<evidence type="ECO:0000313" key="7">
    <source>
        <dbReference type="Proteomes" id="UP000276834"/>
    </source>
</evidence>
<dbReference type="PANTHER" id="PTHR13798:SF5">
    <property type="entry name" value="SPLICING REGULATOR RBM11"/>
    <property type="match status" value="1"/>
</dbReference>